<dbReference type="EMBL" id="LVLJ01004031">
    <property type="protein sequence ID" value="OAE18542.1"/>
    <property type="molecule type" value="Genomic_DNA"/>
</dbReference>
<dbReference type="AlphaFoldDB" id="A0A176VDS8"/>
<accession>A0A176VDS8</accession>
<keyword evidence="2" id="KW-1185">Reference proteome</keyword>
<gene>
    <name evidence="1" type="ORF">AXG93_1938s1000</name>
</gene>
<sequence length="89" mass="10262">MGQQWEPKPPGYQGHPDTWEIWDWKKVLGRCASDDSNLTFDSDSVRVTREEERAYVDLFKHPRTGKNGWGSLKELCAEIVFTGRGFFGL</sequence>
<comment type="caution">
    <text evidence="1">The sequence shown here is derived from an EMBL/GenBank/DDBJ whole genome shotgun (WGS) entry which is preliminary data.</text>
</comment>
<evidence type="ECO:0000313" key="2">
    <source>
        <dbReference type="Proteomes" id="UP000077202"/>
    </source>
</evidence>
<protein>
    <submittedName>
        <fullName evidence="1">Uncharacterized protein</fullName>
    </submittedName>
</protein>
<reference evidence="1" key="1">
    <citation type="submission" date="2016-03" db="EMBL/GenBank/DDBJ databases">
        <title>Mechanisms controlling the formation of the plant cell surface in tip-growing cells are functionally conserved among land plants.</title>
        <authorList>
            <person name="Honkanen S."/>
            <person name="Jones V.A."/>
            <person name="Morieri G."/>
            <person name="Champion C."/>
            <person name="Hetherington A.J."/>
            <person name="Kelly S."/>
            <person name="Saint-Marcoux D."/>
            <person name="Proust H."/>
            <person name="Prescott H."/>
            <person name="Dolan L."/>
        </authorList>
    </citation>
    <scope>NUCLEOTIDE SEQUENCE [LARGE SCALE GENOMIC DNA]</scope>
    <source>
        <tissue evidence="1">Whole gametophyte</tissue>
    </source>
</reference>
<name>A0A176VDS8_MARPO</name>
<organism evidence="1 2">
    <name type="scientific">Marchantia polymorpha subsp. ruderalis</name>
    <dbReference type="NCBI Taxonomy" id="1480154"/>
    <lineage>
        <taxon>Eukaryota</taxon>
        <taxon>Viridiplantae</taxon>
        <taxon>Streptophyta</taxon>
        <taxon>Embryophyta</taxon>
        <taxon>Marchantiophyta</taxon>
        <taxon>Marchantiopsida</taxon>
        <taxon>Marchantiidae</taxon>
        <taxon>Marchantiales</taxon>
        <taxon>Marchantiaceae</taxon>
        <taxon>Marchantia</taxon>
    </lineage>
</organism>
<dbReference type="Proteomes" id="UP000077202">
    <property type="component" value="Unassembled WGS sequence"/>
</dbReference>
<evidence type="ECO:0000313" key="1">
    <source>
        <dbReference type="EMBL" id="OAE18542.1"/>
    </source>
</evidence>
<proteinExistence type="predicted"/>